<sequence>MEYIRSLFGLLCNSFNGNKSFYNNKFMKDLFESMMEYEKLSSEIIEKNNNSFVINNNKKCQALNKLLSSQFCIEEFMNKNKIRV</sequence>
<accession>A0ABY2TN29</accession>
<protein>
    <submittedName>
        <fullName evidence="1">Uncharacterized protein</fullName>
    </submittedName>
</protein>
<gene>
    <name evidence="1" type="ORF">EZH24_11095</name>
</gene>
<evidence type="ECO:0000313" key="1">
    <source>
        <dbReference type="EMBL" id="TKZ29326.1"/>
    </source>
</evidence>
<name>A0ABY2TN29_9SPIR</name>
<dbReference type="Proteomes" id="UP000310168">
    <property type="component" value="Unassembled WGS sequence"/>
</dbReference>
<dbReference type="EMBL" id="SJDU01000417">
    <property type="protein sequence ID" value="TKZ29326.1"/>
    <property type="molecule type" value="Genomic_DNA"/>
</dbReference>
<keyword evidence="2" id="KW-1185">Reference proteome</keyword>
<evidence type="ECO:0000313" key="2">
    <source>
        <dbReference type="Proteomes" id="UP000310168"/>
    </source>
</evidence>
<comment type="caution">
    <text evidence="1">The sequence shown here is derived from an EMBL/GenBank/DDBJ whole genome shotgun (WGS) entry which is preliminary data.</text>
</comment>
<organism evidence="1 2">
    <name type="scientific">Brachyspira catarrhinii</name>
    <dbReference type="NCBI Taxonomy" id="2528966"/>
    <lineage>
        <taxon>Bacteria</taxon>
        <taxon>Pseudomonadati</taxon>
        <taxon>Spirochaetota</taxon>
        <taxon>Spirochaetia</taxon>
        <taxon>Brachyspirales</taxon>
        <taxon>Brachyspiraceae</taxon>
        <taxon>Brachyspira</taxon>
    </lineage>
</organism>
<reference evidence="1 2" key="1">
    <citation type="journal article" date="2019" name="Anaerobe">
        <title>Brachyspira catarrhinii sp. nov., an anaerobic intestinal spirochaete isolated from vervet monkeys may have been misidentified as Brachyspira aalborgi in previous studies.</title>
        <authorList>
            <person name="Phillips N.D."/>
            <person name="La T."/>
            <person name="Hampson D.J."/>
        </authorList>
    </citation>
    <scope>NUCLEOTIDE SEQUENCE [LARGE SCALE GENOMIC DNA]</scope>
    <source>
        <strain evidence="1 2">Z12</strain>
    </source>
</reference>
<proteinExistence type="predicted"/>